<gene>
    <name evidence="1" type="ORF">GGQ88_003195</name>
</gene>
<name>A0A7W6EXC2_9SPHN</name>
<dbReference type="Proteomes" id="UP000562395">
    <property type="component" value="Unassembled WGS sequence"/>
</dbReference>
<dbReference type="InterPro" id="IPR039498">
    <property type="entry name" value="NTP_transf_5"/>
</dbReference>
<sequence length="410" mass="44552">MSSDEVRQQERGLPDADLSAASHAFLIASVIAAIDPSRQGEVAAMASRDLNPHVLLRLARNHRVLPMVQRAVRIGGITLPKDVGDALSLETRKARLATFANMGEEVRLASAVEAAGLDAIFIKGATLSHLIYADPSLKSSWDIDMLVDRADLRRACALLREQGFVIDDPLGLGAGPKLDNWIQTVRETAWYHPQRGTTVELHIGLSDTTALLGSVGTASPRQGVLIGGIALPTLADEQLFTYLCVHGTCHGWSRLKWLVDVAAMVSNGRHSPAEWRTIAADNGAGRCGDVTLLLSHQILGIELPSALVVDLKRDAATGRIVDYCLAQIDRIGMKGGAAGPQTIPEVVAYMRNLLRCGIGLGGFMRTAWALWNRPYGGGLPWLPSAVRPLATLIWLPWRITRRVFLEWRKL</sequence>
<accession>A0A7W6EXC2</accession>
<dbReference type="RefSeq" id="WP_183614404.1">
    <property type="nucleotide sequence ID" value="NZ_JACICY010000008.1"/>
</dbReference>
<reference evidence="1 2" key="1">
    <citation type="submission" date="2020-08" db="EMBL/GenBank/DDBJ databases">
        <title>Genomic Encyclopedia of Type Strains, Phase IV (KMG-IV): sequencing the most valuable type-strain genomes for metagenomic binning, comparative biology and taxonomic classification.</title>
        <authorList>
            <person name="Goeker M."/>
        </authorList>
    </citation>
    <scope>NUCLEOTIDE SEQUENCE [LARGE SCALE GENOMIC DNA]</scope>
    <source>
        <strain evidence="1 2">DSM 14552</strain>
    </source>
</reference>
<evidence type="ECO:0000313" key="1">
    <source>
        <dbReference type="EMBL" id="MBB3861905.1"/>
    </source>
</evidence>
<dbReference type="EMBL" id="JACICY010000008">
    <property type="protein sequence ID" value="MBB3861905.1"/>
    <property type="molecule type" value="Genomic_DNA"/>
</dbReference>
<keyword evidence="2" id="KW-1185">Reference proteome</keyword>
<proteinExistence type="predicted"/>
<dbReference type="AlphaFoldDB" id="A0A7W6EXC2"/>
<evidence type="ECO:0008006" key="3">
    <source>
        <dbReference type="Google" id="ProtNLM"/>
    </source>
</evidence>
<organism evidence="1 2">
    <name type="scientific">Novosphingobium hassiacum</name>
    <dbReference type="NCBI Taxonomy" id="173676"/>
    <lineage>
        <taxon>Bacteria</taxon>
        <taxon>Pseudomonadati</taxon>
        <taxon>Pseudomonadota</taxon>
        <taxon>Alphaproteobacteria</taxon>
        <taxon>Sphingomonadales</taxon>
        <taxon>Sphingomonadaceae</taxon>
        <taxon>Novosphingobium</taxon>
    </lineage>
</organism>
<dbReference type="Pfam" id="PF14907">
    <property type="entry name" value="NTP_transf_5"/>
    <property type="match status" value="1"/>
</dbReference>
<comment type="caution">
    <text evidence="1">The sequence shown here is derived from an EMBL/GenBank/DDBJ whole genome shotgun (WGS) entry which is preliminary data.</text>
</comment>
<protein>
    <recommendedName>
        <fullName evidence="3">Nucleotidyltransferase family protein</fullName>
    </recommendedName>
</protein>
<evidence type="ECO:0000313" key="2">
    <source>
        <dbReference type="Proteomes" id="UP000562395"/>
    </source>
</evidence>